<organism evidence="13 14">
    <name type="scientific">Glycomyces endophyticus</name>
    <dbReference type="NCBI Taxonomy" id="480996"/>
    <lineage>
        <taxon>Bacteria</taxon>
        <taxon>Bacillati</taxon>
        <taxon>Actinomycetota</taxon>
        <taxon>Actinomycetes</taxon>
        <taxon>Glycomycetales</taxon>
        <taxon>Glycomycetaceae</taxon>
        <taxon>Glycomyces</taxon>
    </lineage>
</organism>
<evidence type="ECO:0000256" key="1">
    <source>
        <dbReference type="ARBA" id="ARBA00004651"/>
    </source>
</evidence>
<feature type="transmembrane region" description="Helical" evidence="9">
    <location>
        <begin position="148"/>
        <end position="167"/>
    </location>
</feature>
<dbReference type="InterPro" id="IPR008457">
    <property type="entry name" value="Cu-R_CopD_dom"/>
</dbReference>
<evidence type="ECO:0000256" key="6">
    <source>
        <dbReference type="ARBA" id="ARBA00022989"/>
    </source>
</evidence>
<feature type="transmembrane region" description="Helical" evidence="9">
    <location>
        <begin position="317"/>
        <end position="340"/>
    </location>
</feature>
<keyword evidence="4" id="KW-0479">Metal-binding</keyword>
<keyword evidence="3 9" id="KW-0812">Transmembrane</keyword>
<keyword evidence="2" id="KW-1003">Cell membrane</keyword>
<dbReference type="PANTHER" id="PTHR34820">
    <property type="entry name" value="INNER MEMBRANE PROTEIN YEBZ"/>
    <property type="match status" value="1"/>
</dbReference>
<evidence type="ECO:0000313" key="13">
    <source>
        <dbReference type="EMBL" id="GAA1694469.1"/>
    </source>
</evidence>
<dbReference type="Pfam" id="PF05425">
    <property type="entry name" value="CopD"/>
    <property type="match status" value="1"/>
</dbReference>
<dbReference type="PANTHER" id="PTHR34820:SF4">
    <property type="entry name" value="INNER MEMBRANE PROTEIN YEBZ"/>
    <property type="match status" value="1"/>
</dbReference>
<protein>
    <submittedName>
        <fullName evidence="13">CopD family protein</fullName>
    </submittedName>
</protein>
<evidence type="ECO:0000256" key="8">
    <source>
        <dbReference type="ARBA" id="ARBA00023136"/>
    </source>
</evidence>
<dbReference type="SUPFAM" id="SSF81296">
    <property type="entry name" value="E set domains"/>
    <property type="match status" value="1"/>
</dbReference>
<evidence type="ECO:0000256" key="10">
    <source>
        <dbReference type="SAM" id="SignalP"/>
    </source>
</evidence>
<feature type="transmembrane region" description="Helical" evidence="9">
    <location>
        <begin position="399"/>
        <end position="418"/>
    </location>
</feature>
<feature type="chain" id="PRO_5046103116" evidence="10">
    <location>
        <begin position="29"/>
        <end position="549"/>
    </location>
</feature>
<dbReference type="Gene3D" id="2.60.40.1220">
    <property type="match status" value="1"/>
</dbReference>
<feature type="domain" description="Copper resistance protein D" evidence="12">
    <location>
        <begin position="318"/>
        <end position="417"/>
    </location>
</feature>
<keyword evidence="8 9" id="KW-0472">Membrane</keyword>
<feature type="signal peptide" evidence="10">
    <location>
        <begin position="1"/>
        <end position="28"/>
    </location>
</feature>
<evidence type="ECO:0000256" key="4">
    <source>
        <dbReference type="ARBA" id="ARBA00022723"/>
    </source>
</evidence>
<dbReference type="EMBL" id="BAAAQF010000034">
    <property type="protein sequence ID" value="GAA1694469.1"/>
    <property type="molecule type" value="Genomic_DNA"/>
</dbReference>
<dbReference type="Proteomes" id="UP001499851">
    <property type="component" value="Unassembled WGS sequence"/>
</dbReference>
<evidence type="ECO:0000256" key="2">
    <source>
        <dbReference type="ARBA" id="ARBA00022475"/>
    </source>
</evidence>
<sequence>MTALRTRPPGRAALLALAVLLALAPARAASAHAALLSTDPADGAALDAAPDTVTLAFNESVRPVDDAMRLIDSAGGDHDVDAAARDRDVVLDLPDDLPDGAYHLNWRVISADDHPIAGVLAFTVGDAQPGTAPAPTETPDEIPAPVPAAAAALHYLGLLLFAGYLCFRTAIARGAWPARPRGRLLRTAATAAIIGAALAVPLGGLEIAGLPLSGLADVGAWTASATTASLIVLAATAIGVGGAYAIRERHPRAAPALAAATVAAPALAGHSLSFGVQWIMIGADAIHLATGAFWAGGLAGLLVMLRHRTGDPARAALVVSRFSACAAYSVALLGTSGLVMALSIHRDWDAFAASDHGRALIVKLSLVALALALAGWNRFRLIPVVAASAAAGLSRLRRVLAAEAAIVAAAVVLTGVLVNASPAAPVQEPAPEPLPTGGVVSAEGALGDGAFEAHLSPGLTGENMLMLALTDAAGAPLVPLEPPVVTAVLPAEDFGPVAAEIHEFAPGQYHCAMDLPLPGTWEVTVQARATEFDAVTATITVDIGSSTPD</sequence>
<feature type="transmembrane region" description="Helical" evidence="9">
    <location>
        <begin position="360"/>
        <end position="379"/>
    </location>
</feature>
<evidence type="ECO:0000313" key="14">
    <source>
        <dbReference type="Proteomes" id="UP001499851"/>
    </source>
</evidence>
<evidence type="ECO:0000256" key="9">
    <source>
        <dbReference type="SAM" id="Phobius"/>
    </source>
</evidence>
<evidence type="ECO:0000259" key="11">
    <source>
        <dbReference type="Pfam" id="PF04234"/>
    </source>
</evidence>
<comment type="caution">
    <text evidence="13">The sequence shown here is derived from an EMBL/GenBank/DDBJ whole genome shotgun (WGS) entry which is preliminary data.</text>
</comment>
<keyword evidence="6 9" id="KW-1133">Transmembrane helix</keyword>
<feature type="transmembrane region" description="Helical" evidence="9">
    <location>
        <begin position="188"/>
        <end position="212"/>
    </location>
</feature>
<feature type="transmembrane region" description="Helical" evidence="9">
    <location>
        <begin position="256"/>
        <end position="279"/>
    </location>
</feature>
<evidence type="ECO:0000256" key="3">
    <source>
        <dbReference type="ARBA" id="ARBA00022692"/>
    </source>
</evidence>
<feature type="transmembrane region" description="Helical" evidence="9">
    <location>
        <begin position="285"/>
        <end position="305"/>
    </location>
</feature>
<dbReference type="InterPro" id="IPR014755">
    <property type="entry name" value="Cu-Rt/internalin_Ig-like"/>
</dbReference>
<dbReference type="RefSeq" id="WP_344492327.1">
    <property type="nucleotide sequence ID" value="NZ_BAAAQF010000034.1"/>
</dbReference>
<evidence type="ECO:0000259" key="12">
    <source>
        <dbReference type="Pfam" id="PF05425"/>
    </source>
</evidence>
<name>A0ABP4TV58_9ACTN</name>
<evidence type="ECO:0000256" key="7">
    <source>
        <dbReference type="ARBA" id="ARBA00023008"/>
    </source>
</evidence>
<accession>A0ABP4TV58</accession>
<keyword evidence="5 10" id="KW-0732">Signal</keyword>
<dbReference type="InterPro" id="IPR014756">
    <property type="entry name" value="Ig_E-set"/>
</dbReference>
<comment type="subcellular location">
    <subcellularLocation>
        <location evidence="1">Cell membrane</location>
        <topology evidence="1">Multi-pass membrane protein</topology>
    </subcellularLocation>
</comment>
<dbReference type="InterPro" id="IPR032694">
    <property type="entry name" value="CopC/D"/>
</dbReference>
<feature type="domain" description="CopC" evidence="11">
    <location>
        <begin position="32"/>
        <end position="124"/>
    </location>
</feature>
<reference evidence="14" key="1">
    <citation type="journal article" date="2019" name="Int. J. Syst. Evol. Microbiol.">
        <title>The Global Catalogue of Microorganisms (GCM) 10K type strain sequencing project: providing services to taxonomists for standard genome sequencing and annotation.</title>
        <authorList>
            <consortium name="The Broad Institute Genomics Platform"/>
            <consortium name="The Broad Institute Genome Sequencing Center for Infectious Disease"/>
            <person name="Wu L."/>
            <person name="Ma J."/>
        </authorList>
    </citation>
    <scope>NUCLEOTIDE SEQUENCE [LARGE SCALE GENOMIC DNA]</scope>
    <source>
        <strain evidence="14">JCM 16001</strain>
    </source>
</reference>
<feature type="transmembrane region" description="Helical" evidence="9">
    <location>
        <begin position="218"/>
        <end position="244"/>
    </location>
</feature>
<dbReference type="Pfam" id="PF04234">
    <property type="entry name" value="CopC"/>
    <property type="match status" value="1"/>
</dbReference>
<gene>
    <name evidence="13" type="ORF">GCM10009830_47810</name>
</gene>
<keyword evidence="14" id="KW-1185">Reference proteome</keyword>
<keyword evidence="7" id="KW-0186">Copper</keyword>
<proteinExistence type="predicted"/>
<dbReference type="InterPro" id="IPR007348">
    <property type="entry name" value="CopC_dom"/>
</dbReference>
<evidence type="ECO:0000256" key="5">
    <source>
        <dbReference type="ARBA" id="ARBA00022729"/>
    </source>
</evidence>